<reference evidence="1 2" key="1">
    <citation type="submission" date="2020-04" db="EMBL/GenBank/DDBJ databases">
        <title>Genome-Wide Identification of 5-Methylcytosine Sites in Bacterial Genomes By High-Throughput Sequencing of MspJI Restriction Fragments.</title>
        <authorList>
            <person name="Wu V."/>
        </authorList>
    </citation>
    <scope>NUCLEOTIDE SEQUENCE [LARGE SCALE GENOMIC DNA]</scope>
    <source>
        <strain evidence="1 2">S2</strain>
    </source>
</reference>
<evidence type="ECO:0000313" key="1">
    <source>
        <dbReference type="EMBL" id="QIZ09386.1"/>
    </source>
</evidence>
<reference evidence="1 2" key="2">
    <citation type="submission" date="2020-04" db="EMBL/GenBank/DDBJ databases">
        <authorList>
            <person name="Fomenkov A."/>
            <person name="Anton B.P."/>
            <person name="Roberts R.J."/>
        </authorList>
    </citation>
    <scope>NUCLEOTIDE SEQUENCE [LARGE SCALE GENOMIC DNA]</scope>
    <source>
        <strain evidence="1 2">S2</strain>
    </source>
</reference>
<protein>
    <submittedName>
        <fullName evidence="1">DUF4279 domain-containing protein</fullName>
    </submittedName>
</protein>
<evidence type="ECO:0000313" key="2">
    <source>
        <dbReference type="Proteomes" id="UP000501868"/>
    </source>
</evidence>
<dbReference type="Pfam" id="PF14106">
    <property type="entry name" value="DUF4279"/>
    <property type="match status" value="1"/>
</dbReference>
<proteinExistence type="predicted"/>
<dbReference type="Proteomes" id="UP000501868">
    <property type="component" value="Chromosome"/>
</dbReference>
<dbReference type="EMBL" id="CP051128">
    <property type="protein sequence ID" value="QIZ09386.1"/>
    <property type="molecule type" value="Genomic_DNA"/>
</dbReference>
<accession>A0A6H1P747</accession>
<dbReference type="AlphaFoldDB" id="A0A6H1P747"/>
<organism evidence="1 2">
    <name type="scientific">Priestia megaterium</name>
    <name type="common">Bacillus megaterium</name>
    <dbReference type="NCBI Taxonomy" id="1404"/>
    <lineage>
        <taxon>Bacteria</taxon>
        <taxon>Bacillati</taxon>
        <taxon>Bacillota</taxon>
        <taxon>Bacilli</taxon>
        <taxon>Bacillales</taxon>
        <taxon>Bacillaceae</taxon>
        <taxon>Priestia</taxon>
    </lineage>
</organism>
<dbReference type="InterPro" id="IPR025459">
    <property type="entry name" value="DUF4279"/>
</dbReference>
<name>A0A6H1P747_PRIMG</name>
<sequence length="139" mass="15952">MEESFVAGSFNFIIRGEDLNLHEITKNINLKPSKVRRKGELIAKDIKMKDSYWSYQIKYEGYNELDLALDELLNTLHPNKSFVSEISNVYDVFINLSLRSNLGQLGFDLQPKILKALADLSIRFEVNILSYGEVEDTSC</sequence>
<gene>
    <name evidence="1" type="ORF">HFZ78_24100</name>
</gene>